<dbReference type="Proteomes" id="UP000284706">
    <property type="component" value="Unassembled WGS sequence"/>
</dbReference>
<gene>
    <name evidence="2" type="ORF">CVT26_003060</name>
</gene>
<keyword evidence="1" id="KW-0732">Signal</keyword>
<keyword evidence="3" id="KW-1185">Reference proteome</keyword>
<evidence type="ECO:0000313" key="3">
    <source>
        <dbReference type="Proteomes" id="UP000284706"/>
    </source>
</evidence>
<sequence length="422" mass="44281">MFNSARLLVVALAFASGALGSVMPRAADKAPSAGAAYFIIDDPAQKLVALNIAADGTVGPSARVFNAGGTGVRAVHVTPPGKPPVLFSPGPDPLFTQGSVRVNEKARILVTVNPGSNTVSLFGINAQDPTKLTPIGKPVNSGGEFPNSVVINSKGTVTCVLNGGKVNGVNCFDIHPIIGLTPKPNTRRLMNVNQTTPPSGPLGSLSSVVFSPDESILFAVTKGFDATTNGYVAAWKVAHDGSLSKDFVKSLPDTAGRVPFTLFNIPGSNAYLAADPTVGFLTFDFGNSSSLSATATSFEIPNQILNCWVAYSSKSGNFYVIDPALSIINEVHYDSKLKPTLVKQYQQLTNSDTLDSEVAIVNNHAYLYVLQPNATAVTVLSVDRPASASHVQTFNLTPALKAAGLASWDKLNFQGMATFLKN</sequence>
<name>A0A409Y4V1_9AGAR</name>
<reference evidence="2 3" key="1">
    <citation type="journal article" date="2018" name="Evol. Lett.">
        <title>Horizontal gene cluster transfer increased hallucinogenic mushroom diversity.</title>
        <authorList>
            <person name="Reynolds H.T."/>
            <person name="Vijayakumar V."/>
            <person name="Gluck-Thaler E."/>
            <person name="Korotkin H.B."/>
            <person name="Matheny P.B."/>
            <person name="Slot J.C."/>
        </authorList>
    </citation>
    <scope>NUCLEOTIDE SEQUENCE [LARGE SCALE GENOMIC DNA]</scope>
    <source>
        <strain evidence="2 3">SRW20</strain>
    </source>
</reference>
<evidence type="ECO:0000313" key="2">
    <source>
        <dbReference type="EMBL" id="PPQ97998.1"/>
    </source>
</evidence>
<dbReference type="OrthoDB" id="10006285at2759"/>
<protein>
    <recommendedName>
        <fullName evidence="4">3-carboxymuconate cyclase</fullName>
    </recommendedName>
</protein>
<feature type="chain" id="PRO_5019482718" description="3-carboxymuconate cyclase" evidence="1">
    <location>
        <begin position="21"/>
        <end position="422"/>
    </location>
</feature>
<dbReference type="InterPro" id="IPR015943">
    <property type="entry name" value="WD40/YVTN_repeat-like_dom_sf"/>
</dbReference>
<dbReference type="STRING" id="231916.A0A409Y4V1"/>
<dbReference type="InParanoid" id="A0A409Y4V1"/>
<dbReference type="Gene3D" id="2.130.10.10">
    <property type="entry name" value="YVTN repeat-like/Quinoprotein amine dehydrogenase"/>
    <property type="match status" value="1"/>
</dbReference>
<proteinExistence type="predicted"/>
<accession>A0A409Y4V1</accession>
<dbReference type="SUPFAM" id="SSF101908">
    <property type="entry name" value="Putative isomerase YbhE"/>
    <property type="match status" value="1"/>
</dbReference>
<organism evidence="2 3">
    <name type="scientific">Gymnopilus dilepis</name>
    <dbReference type="NCBI Taxonomy" id="231916"/>
    <lineage>
        <taxon>Eukaryota</taxon>
        <taxon>Fungi</taxon>
        <taxon>Dikarya</taxon>
        <taxon>Basidiomycota</taxon>
        <taxon>Agaricomycotina</taxon>
        <taxon>Agaricomycetes</taxon>
        <taxon>Agaricomycetidae</taxon>
        <taxon>Agaricales</taxon>
        <taxon>Agaricineae</taxon>
        <taxon>Hymenogastraceae</taxon>
        <taxon>Gymnopilus</taxon>
    </lineage>
</organism>
<evidence type="ECO:0008006" key="4">
    <source>
        <dbReference type="Google" id="ProtNLM"/>
    </source>
</evidence>
<comment type="caution">
    <text evidence="2">The sequence shown here is derived from an EMBL/GenBank/DDBJ whole genome shotgun (WGS) entry which is preliminary data.</text>
</comment>
<evidence type="ECO:0000256" key="1">
    <source>
        <dbReference type="SAM" id="SignalP"/>
    </source>
</evidence>
<feature type="signal peptide" evidence="1">
    <location>
        <begin position="1"/>
        <end position="20"/>
    </location>
</feature>
<dbReference type="AlphaFoldDB" id="A0A409Y4V1"/>
<dbReference type="EMBL" id="NHYE01001153">
    <property type="protein sequence ID" value="PPQ97998.1"/>
    <property type="molecule type" value="Genomic_DNA"/>
</dbReference>